<dbReference type="InterPro" id="IPR007219">
    <property type="entry name" value="XnlR_reg_dom"/>
</dbReference>
<dbReference type="Proteomes" id="UP000605986">
    <property type="component" value="Unassembled WGS sequence"/>
</dbReference>
<evidence type="ECO:0000313" key="5">
    <source>
        <dbReference type="EMBL" id="KAF4456361.1"/>
    </source>
</evidence>
<dbReference type="GO" id="GO:0006351">
    <property type="term" value="P:DNA-templated transcription"/>
    <property type="evidence" value="ECO:0007669"/>
    <property type="project" value="InterPro"/>
</dbReference>
<dbReference type="Pfam" id="PF04082">
    <property type="entry name" value="Fungal_trans"/>
    <property type="match status" value="1"/>
</dbReference>
<feature type="transmembrane region" description="Helical" evidence="3">
    <location>
        <begin position="331"/>
        <end position="355"/>
    </location>
</feature>
<keyword evidence="3" id="KW-0812">Transmembrane</keyword>
<evidence type="ECO:0000259" key="4">
    <source>
        <dbReference type="Pfam" id="PF04082"/>
    </source>
</evidence>
<evidence type="ECO:0000256" key="3">
    <source>
        <dbReference type="SAM" id="Phobius"/>
    </source>
</evidence>
<reference evidence="5" key="1">
    <citation type="submission" date="2020-01" db="EMBL/GenBank/DDBJ databases">
        <title>Identification and distribution of gene clusters putatively required for synthesis of sphingolipid metabolism inhibitors in phylogenetically diverse species of the filamentous fungus Fusarium.</title>
        <authorList>
            <person name="Kim H.-S."/>
            <person name="Busman M."/>
            <person name="Brown D.W."/>
            <person name="Divon H."/>
            <person name="Uhlig S."/>
            <person name="Proctor R.H."/>
        </authorList>
    </citation>
    <scope>NUCLEOTIDE SEQUENCE</scope>
    <source>
        <strain evidence="5">NRRL 53441</strain>
    </source>
</reference>
<keyword evidence="2" id="KW-0539">Nucleus</keyword>
<dbReference type="GO" id="GO:0005634">
    <property type="term" value="C:nucleus"/>
    <property type="evidence" value="ECO:0007669"/>
    <property type="project" value="UniProtKB-SubCell"/>
</dbReference>
<evidence type="ECO:0000256" key="1">
    <source>
        <dbReference type="ARBA" id="ARBA00004123"/>
    </source>
</evidence>
<gene>
    <name evidence="5" type="ORF">F53441_1520</name>
</gene>
<dbReference type="OrthoDB" id="2406834at2759"/>
<evidence type="ECO:0000256" key="2">
    <source>
        <dbReference type="ARBA" id="ARBA00023242"/>
    </source>
</evidence>
<sequence length="1004" mass="113617">MASETFLDGARFTLPSATESSGFFYPSELTNRTNATIKSVQESSSQVENENWEWMSFQECMRRYNNLDTPMVYYRHVIMVMSNQNNTPSFKWTRHNIFKKPWGAGNGNTTNSLWSLQDHIRLRGITADLENYKSERSTNMTLDPTTGVLGMTTEYKPAFETMKIDYCLSESFQAPCRLSIANPLLLIVCIMCILKCLLCSYTFKAKPWGDEDPLMTVGDGIASFVAKPDAGTKGMFSFSIGADNDSEYAAAVAVEFEWASYGITFKALRVTKPRGQQRSTYRLQLPCRWSIPLLATSSILHWVYSNCFYLSNYEFYDSKIPYEIFEIDRGLQFSTVAILIAFSLSLLIALIPIILARFNLSSDMVLAGSNSKVISAACHCVPIRLTDATSKADTIAIQPLDPVEIGGSPLDVMATVKLRWGDVSTENSDGHLAFGVLNQEVTDPIQGRYYGGRRRRRTENVETVQQQIQVHSNETQELDLSPSQSPEPIQQRWDHILRRPPVERNIVPDSPEPTFTLSLGPSVSITELLDLLPPTSVTEYLVARYFGTLSSLFHILHGPTFQTQYLDFLEAPEKTSLSWLALLFAIVSLTLKTIEPSDAGLVVLWQDTTIPRDLSLLSQKYRNAAMTALSQDQFLVRHDLSTLEALLILVHMISHNEGPEYGWALLGSALNIAIALRCHTDTQESNYILRERRRRCWAGILILHTYQALCFRDIDLTFLLNMKATMPAWVNDKDIQEHSITAAPADSPCQFTDTSLIKFQVRLFQLGTEICSHISSDDKLNETLLHQYDAAVAKEQKQWDTAYLVNGRRSILNTSGYAHWCMLQTYAHQLYLLLHRPFHSSRSNHFRAESRDKCIKSGLALLDVHHQFYELPRLKCYRWLVKGAISCNALHGAVALTSCMLDMPGDSDLTEHISAIDAAINRMEALKMKSPACSSVYRVLRCVRSYLSKRDPAPIVMPEDVELRFEDWATNVDWFRPDGIDWECWDWGDSVYITPPDDPQSMVA</sequence>
<evidence type="ECO:0000313" key="6">
    <source>
        <dbReference type="Proteomes" id="UP000605986"/>
    </source>
</evidence>
<dbReference type="AlphaFoldDB" id="A0A8H4P500"/>
<dbReference type="PANTHER" id="PTHR31001:SF40">
    <property type="entry name" value="ZN(II)2CYS6 TRANSCRIPTION FACTOR (EUROFUNG)"/>
    <property type="match status" value="1"/>
</dbReference>
<keyword evidence="6" id="KW-1185">Reference proteome</keyword>
<dbReference type="InterPro" id="IPR050613">
    <property type="entry name" value="Sec_Metabolite_Reg"/>
</dbReference>
<dbReference type="CDD" id="cd12148">
    <property type="entry name" value="fungal_TF_MHR"/>
    <property type="match status" value="1"/>
</dbReference>
<comment type="subcellular location">
    <subcellularLocation>
        <location evidence="1">Nucleus</location>
    </subcellularLocation>
</comment>
<accession>A0A8H4P500</accession>
<comment type="caution">
    <text evidence="5">The sequence shown here is derived from an EMBL/GenBank/DDBJ whole genome shotgun (WGS) entry which is preliminary data.</text>
</comment>
<dbReference type="GO" id="GO:0003677">
    <property type="term" value="F:DNA binding"/>
    <property type="evidence" value="ECO:0007669"/>
    <property type="project" value="InterPro"/>
</dbReference>
<proteinExistence type="predicted"/>
<keyword evidence="3" id="KW-0472">Membrane</keyword>
<dbReference type="PANTHER" id="PTHR31001">
    <property type="entry name" value="UNCHARACTERIZED TRANSCRIPTIONAL REGULATORY PROTEIN"/>
    <property type="match status" value="1"/>
</dbReference>
<keyword evidence="3" id="KW-1133">Transmembrane helix</keyword>
<dbReference type="GO" id="GO:0008270">
    <property type="term" value="F:zinc ion binding"/>
    <property type="evidence" value="ECO:0007669"/>
    <property type="project" value="InterPro"/>
</dbReference>
<protein>
    <recommendedName>
        <fullName evidence="4">Xylanolytic transcriptional activator regulatory domain-containing protein</fullName>
    </recommendedName>
</protein>
<organism evidence="5 6">
    <name type="scientific">Fusarium austroafricanum</name>
    <dbReference type="NCBI Taxonomy" id="2364996"/>
    <lineage>
        <taxon>Eukaryota</taxon>
        <taxon>Fungi</taxon>
        <taxon>Dikarya</taxon>
        <taxon>Ascomycota</taxon>
        <taxon>Pezizomycotina</taxon>
        <taxon>Sordariomycetes</taxon>
        <taxon>Hypocreomycetidae</taxon>
        <taxon>Hypocreales</taxon>
        <taxon>Nectriaceae</taxon>
        <taxon>Fusarium</taxon>
        <taxon>Fusarium concolor species complex</taxon>
    </lineage>
</organism>
<feature type="transmembrane region" description="Helical" evidence="3">
    <location>
        <begin position="184"/>
        <end position="203"/>
    </location>
</feature>
<name>A0A8H4P500_9HYPO</name>
<feature type="domain" description="Xylanolytic transcriptional activator regulatory" evidence="4">
    <location>
        <begin position="544"/>
        <end position="786"/>
    </location>
</feature>
<dbReference type="EMBL" id="JAADJG010000061">
    <property type="protein sequence ID" value="KAF4456361.1"/>
    <property type="molecule type" value="Genomic_DNA"/>
</dbReference>